<dbReference type="InterPro" id="IPR040097">
    <property type="entry name" value="FAAL/FAAC"/>
</dbReference>
<dbReference type="InterPro" id="IPR020845">
    <property type="entry name" value="AMP-binding_CS"/>
</dbReference>
<dbReference type="GO" id="GO:0016874">
    <property type="term" value="F:ligase activity"/>
    <property type="evidence" value="ECO:0007669"/>
    <property type="project" value="UniProtKB-KW"/>
</dbReference>
<dbReference type="InterPro" id="IPR000873">
    <property type="entry name" value="AMP-dep_synth/lig_dom"/>
</dbReference>
<gene>
    <name evidence="7" type="primary">merI</name>
</gene>
<proteinExistence type="inferred from homology"/>
<protein>
    <submittedName>
        <fullName evidence="7">Acyl-CoA synthase</fullName>
    </submittedName>
</protein>
<dbReference type="EMBL" id="KY379971">
    <property type="protein sequence ID" value="AQA28568.1"/>
    <property type="molecule type" value="Genomic_DNA"/>
</dbReference>
<reference evidence="7" key="1">
    <citation type="submission" date="2016-12" db="EMBL/GenBank/DDBJ databases">
        <title>Merocyclophanes C and D from the Cultured Freshwater Cyanobacteria Nostoc sp. (UIC 10110).</title>
        <authorList>
            <person name="May D.S."/>
            <person name="Chen W.-L."/>
            <person name="Krunic A."/>
            <person name="Burdette J."/>
            <person name="Eustaquio A."/>
            <person name="Orjala J."/>
        </authorList>
    </citation>
    <scope>NUCLEOTIDE SEQUENCE</scope>
    <source>
        <strain evidence="7">UIC 10110</strain>
    </source>
</reference>
<evidence type="ECO:0000313" key="7">
    <source>
        <dbReference type="EMBL" id="AQA28568.1"/>
    </source>
</evidence>
<dbReference type="GO" id="GO:0071766">
    <property type="term" value="P:Actinobacterium-type cell wall biogenesis"/>
    <property type="evidence" value="ECO:0007669"/>
    <property type="project" value="UniProtKB-ARBA"/>
</dbReference>
<dbReference type="Pfam" id="PF00501">
    <property type="entry name" value="AMP-binding"/>
    <property type="match status" value="1"/>
</dbReference>
<sequence>MTSNYDYSLNQEPQFSNLVELLTYRAKNQPDQTAYIFLQNGETETDRLTYQELELRARTIAAYLHSLGVQGERALLLYPPGLEFITAFFGCLYASVVAVPAYPPRRNQKLSRLQAIASNADVKVVLTTASLLNNIEALFADEQDLNNLHCIASDNIISDLELDWEPLEISKEALAFLQYTSGSTGTPKGVMISHGNLLHNSDCIKQSFELTPDSVSVTWLPSFHDMGLIDGIIQPLYTGFLGVLMPPASFLQQPIRWLQALSHYQATHCGGPNFAYELCAAKITPEQVENLDLSNWSSAYSGAEPVRRETMEQFAAKFAPCGFHAKFFYPCYGLAENTLMVSGGTITDEPVYSTVKADALEQNLVVETSEDNERVRHLVGCGHSHLGTKIVIVDPESLIPCIPNRVGEIWVSSPSVAQGYWKQTEQTEETFKAYLADTKEGPFLRTGDLGFLRDDELFVTGRIKDVIIIRGQNHYPQDIELTTEKSHPALSPGGGAAFAVDLNGQERLVIVQEVKRSYLKTLDFSEVLGNIRQAVTNEHSLQIFALVLIKPASIPKTSSGKIKRHACRLGFLNGSLDVVHDWCESPQGKAKFLNLKIDIESMIQKLQNECHR</sequence>
<dbReference type="InterPro" id="IPR025110">
    <property type="entry name" value="AMP-bd_C"/>
</dbReference>
<dbReference type="PROSITE" id="PS00455">
    <property type="entry name" value="AMP_BINDING"/>
    <property type="match status" value="1"/>
</dbReference>
<dbReference type="CDD" id="cd05931">
    <property type="entry name" value="FAAL"/>
    <property type="match status" value="1"/>
</dbReference>
<keyword evidence="3" id="KW-0276">Fatty acid metabolism</keyword>
<dbReference type="FunFam" id="3.40.50.12780:FF:000013">
    <property type="entry name" value="Long-chain-fatty-acid--AMP ligase FadD32"/>
    <property type="match status" value="1"/>
</dbReference>
<dbReference type="GO" id="GO:0070566">
    <property type="term" value="F:adenylyltransferase activity"/>
    <property type="evidence" value="ECO:0007669"/>
    <property type="project" value="TreeGrafter"/>
</dbReference>
<evidence type="ECO:0000256" key="4">
    <source>
        <dbReference type="ARBA" id="ARBA00023098"/>
    </source>
</evidence>
<organism evidence="7">
    <name type="scientific">Nostoc sp. UIC 10110</name>
    <dbReference type="NCBI Taxonomy" id="1929948"/>
    <lineage>
        <taxon>Bacteria</taxon>
        <taxon>Bacillati</taxon>
        <taxon>Cyanobacteriota</taxon>
        <taxon>Cyanophyceae</taxon>
        <taxon>Nostocales</taxon>
        <taxon>Nostocaceae</taxon>
        <taxon>Nostoc</taxon>
    </lineage>
</organism>
<feature type="domain" description="AMP-binding enzyme C-terminal" evidence="6">
    <location>
        <begin position="465"/>
        <end position="578"/>
    </location>
</feature>
<evidence type="ECO:0000259" key="6">
    <source>
        <dbReference type="Pfam" id="PF23024"/>
    </source>
</evidence>
<dbReference type="InterPro" id="IPR045851">
    <property type="entry name" value="AMP-bd_C_sf"/>
</dbReference>
<dbReference type="GO" id="GO:0005886">
    <property type="term" value="C:plasma membrane"/>
    <property type="evidence" value="ECO:0007669"/>
    <property type="project" value="TreeGrafter"/>
</dbReference>
<comment type="similarity">
    <text evidence="1">Belongs to the ATP-dependent AMP-binding enzyme family.</text>
</comment>
<dbReference type="Gene3D" id="3.40.50.12780">
    <property type="entry name" value="N-terminal domain of ligase-like"/>
    <property type="match status" value="1"/>
</dbReference>
<dbReference type="GO" id="GO:0006633">
    <property type="term" value="P:fatty acid biosynthetic process"/>
    <property type="evidence" value="ECO:0007669"/>
    <property type="project" value="TreeGrafter"/>
</dbReference>
<name>A0A1P8YWK0_9NOSO</name>
<dbReference type="Pfam" id="PF23024">
    <property type="entry name" value="AMP-dom_DIP2-like"/>
    <property type="match status" value="1"/>
</dbReference>
<keyword evidence="4" id="KW-0443">Lipid metabolism</keyword>
<evidence type="ECO:0000256" key="2">
    <source>
        <dbReference type="ARBA" id="ARBA00022598"/>
    </source>
</evidence>
<keyword evidence="2" id="KW-0436">Ligase</keyword>
<accession>A0A1P8YWK0</accession>
<evidence type="ECO:0000256" key="3">
    <source>
        <dbReference type="ARBA" id="ARBA00022832"/>
    </source>
</evidence>
<dbReference type="AlphaFoldDB" id="A0A1P8YWK0"/>
<evidence type="ECO:0000256" key="1">
    <source>
        <dbReference type="ARBA" id="ARBA00006432"/>
    </source>
</evidence>
<feature type="domain" description="AMP-dependent synthetase/ligase" evidence="5">
    <location>
        <begin position="24"/>
        <end position="421"/>
    </location>
</feature>
<dbReference type="SUPFAM" id="SSF56801">
    <property type="entry name" value="Acetyl-CoA synthetase-like"/>
    <property type="match status" value="1"/>
</dbReference>
<dbReference type="PANTHER" id="PTHR22754">
    <property type="entry name" value="DISCO-INTERACTING PROTEIN 2 DIP2 -RELATED"/>
    <property type="match status" value="1"/>
</dbReference>
<dbReference type="InterPro" id="IPR042099">
    <property type="entry name" value="ANL_N_sf"/>
</dbReference>
<dbReference type="PANTHER" id="PTHR22754:SF32">
    <property type="entry name" value="DISCO-INTERACTING PROTEIN 2"/>
    <property type="match status" value="1"/>
</dbReference>
<dbReference type="Gene3D" id="3.30.300.30">
    <property type="match status" value="1"/>
</dbReference>
<evidence type="ECO:0000259" key="5">
    <source>
        <dbReference type="Pfam" id="PF00501"/>
    </source>
</evidence>